<reference evidence="8 9" key="1">
    <citation type="submission" date="2020-07" db="EMBL/GenBank/DDBJ databases">
        <title>Sequencing the genomes of 1000 actinobacteria strains.</title>
        <authorList>
            <person name="Klenk H.-P."/>
        </authorList>
    </citation>
    <scope>NUCLEOTIDE SEQUENCE [LARGE SCALE GENOMIC DNA]</scope>
    <source>
        <strain evidence="8 9">DSM 29531</strain>
    </source>
</reference>
<dbReference type="GO" id="GO:0012505">
    <property type="term" value="C:endomembrane system"/>
    <property type="evidence" value="ECO:0007669"/>
    <property type="project" value="UniProtKB-SubCell"/>
</dbReference>
<feature type="transmembrane region" description="Helical" evidence="6">
    <location>
        <begin position="375"/>
        <end position="399"/>
    </location>
</feature>
<dbReference type="Pfam" id="PF00361">
    <property type="entry name" value="Proton_antipo_M"/>
    <property type="match status" value="1"/>
</dbReference>
<dbReference type="EMBL" id="JACCFW010000001">
    <property type="protein sequence ID" value="NYJ75784.1"/>
    <property type="molecule type" value="Genomic_DNA"/>
</dbReference>
<feature type="transmembrane region" description="Helical" evidence="6">
    <location>
        <begin position="303"/>
        <end position="322"/>
    </location>
</feature>
<evidence type="ECO:0000313" key="9">
    <source>
        <dbReference type="Proteomes" id="UP000571817"/>
    </source>
</evidence>
<feature type="transmembrane region" description="Helical" evidence="6">
    <location>
        <begin position="109"/>
        <end position="129"/>
    </location>
</feature>
<dbReference type="GO" id="GO:0016020">
    <property type="term" value="C:membrane"/>
    <property type="evidence" value="ECO:0007669"/>
    <property type="project" value="UniProtKB-SubCell"/>
</dbReference>
<accession>A0A853DLA4</accession>
<feature type="transmembrane region" description="Helical" evidence="6">
    <location>
        <begin position="206"/>
        <end position="233"/>
    </location>
</feature>
<name>A0A853DLA4_9MICO</name>
<feature type="transmembrane region" description="Helical" evidence="6">
    <location>
        <begin position="135"/>
        <end position="152"/>
    </location>
</feature>
<dbReference type="InterPro" id="IPR001750">
    <property type="entry name" value="ND/Mrp_TM"/>
</dbReference>
<proteinExistence type="predicted"/>
<evidence type="ECO:0000256" key="6">
    <source>
        <dbReference type="SAM" id="Phobius"/>
    </source>
</evidence>
<feature type="transmembrane region" description="Helical" evidence="6">
    <location>
        <begin position="271"/>
        <end position="291"/>
    </location>
</feature>
<protein>
    <submittedName>
        <fullName evidence="8">NADH-quinone oxidoreductase subunit N</fullName>
    </submittedName>
</protein>
<dbReference type="RefSeq" id="WP_179482724.1">
    <property type="nucleotide sequence ID" value="NZ_JACCFW010000001.1"/>
</dbReference>
<feature type="transmembrane region" description="Helical" evidence="6">
    <location>
        <begin position="82"/>
        <end position="102"/>
    </location>
</feature>
<keyword evidence="9" id="KW-1185">Reference proteome</keyword>
<comment type="caution">
    <text evidence="8">The sequence shown here is derived from an EMBL/GenBank/DDBJ whole genome shotgun (WGS) entry which is preliminary data.</text>
</comment>
<evidence type="ECO:0000256" key="5">
    <source>
        <dbReference type="RuleBase" id="RU000320"/>
    </source>
</evidence>
<feature type="transmembrane region" description="Helical" evidence="6">
    <location>
        <begin position="411"/>
        <end position="434"/>
    </location>
</feature>
<keyword evidence="3 6" id="KW-1133">Transmembrane helix</keyword>
<gene>
    <name evidence="8" type="ORF">HNR15_002747</name>
</gene>
<evidence type="ECO:0000256" key="2">
    <source>
        <dbReference type="ARBA" id="ARBA00022692"/>
    </source>
</evidence>
<feature type="domain" description="NADH:quinone oxidoreductase/Mrp antiporter transmembrane" evidence="7">
    <location>
        <begin position="129"/>
        <end position="424"/>
    </location>
</feature>
<sequence length="480" mass="49333">MNPTFGWLTLAPVLIPAVGAIGILLLDALLPTLGRVHWMLGALLLAAGAATATPVLLDTAHRSRATLCTEGTCWYAVDHVGAGLQLVALLASMCVALLAYPIRIPHERAPIQVALLLTSAAGAVAVAGAHDLGSFLVALEVSTLPTIALVVLRARHAAIDAGLTLLTTSLVSFAVLAMGAGLWFAATGTARLEAHAALQAGDNPDLRRILVLSVGFIVAGLAFKLSLAPFHLWTPETIGASSVPVGALLATTSKVAAVAALVAVFRTVTDLSSASMASVGVVAVLSMTVGNVMALRERGALRFLGWSTVAQAGWIVLPFTTATADSGRRSAQYLAVYALATIVAFSVITALAHAEGRQHVTRLASYGGLLRRHPLLGGALLLSLLTFAGLPPALAGLTAKIVALQPITTGHLWVLAVLAAANAMLGVAAYLRWVRIMLGASIDPEEPDPVHPVHLFVVGASVLALLVCSVLPQAALGLFG</sequence>
<feature type="transmembrane region" description="Helical" evidence="6">
    <location>
        <begin position="38"/>
        <end position="57"/>
    </location>
</feature>
<feature type="transmembrane region" description="Helical" evidence="6">
    <location>
        <begin position="245"/>
        <end position="265"/>
    </location>
</feature>
<evidence type="ECO:0000313" key="8">
    <source>
        <dbReference type="EMBL" id="NYJ75784.1"/>
    </source>
</evidence>
<feature type="transmembrane region" description="Helical" evidence="6">
    <location>
        <begin position="455"/>
        <end position="479"/>
    </location>
</feature>
<dbReference type="AlphaFoldDB" id="A0A853DLA4"/>
<comment type="subcellular location">
    <subcellularLocation>
        <location evidence="1">Endomembrane system</location>
        <topology evidence="1">Multi-pass membrane protein</topology>
    </subcellularLocation>
    <subcellularLocation>
        <location evidence="5">Membrane</location>
        <topology evidence="5">Multi-pass membrane protein</topology>
    </subcellularLocation>
</comment>
<dbReference type="PANTHER" id="PTHR22773">
    <property type="entry name" value="NADH DEHYDROGENASE"/>
    <property type="match status" value="1"/>
</dbReference>
<evidence type="ECO:0000256" key="4">
    <source>
        <dbReference type="ARBA" id="ARBA00023136"/>
    </source>
</evidence>
<organism evidence="8 9">
    <name type="scientific">Allobranchiibius huperziae</name>
    <dbReference type="NCBI Taxonomy" id="1874116"/>
    <lineage>
        <taxon>Bacteria</taxon>
        <taxon>Bacillati</taxon>
        <taxon>Actinomycetota</taxon>
        <taxon>Actinomycetes</taxon>
        <taxon>Micrococcales</taxon>
        <taxon>Dermacoccaceae</taxon>
        <taxon>Allobranchiibius</taxon>
    </lineage>
</organism>
<feature type="transmembrane region" description="Helical" evidence="6">
    <location>
        <begin position="164"/>
        <end position="186"/>
    </location>
</feature>
<evidence type="ECO:0000256" key="1">
    <source>
        <dbReference type="ARBA" id="ARBA00004127"/>
    </source>
</evidence>
<keyword evidence="4 6" id="KW-0472">Membrane</keyword>
<feature type="transmembrane region" description="Helical" evidence="6">
    <location>
        <begin position="6"/>
        <end position="26"/>
    </location>
</feature>
<feature type="transmembrane region" description="Helical" evidence="6">
    <location>
        <begin position="334"/>
        <end position="354"/>
    </location>
</feature>
<keyword evidence="2 5" id="KW-0812">Transmembrane</keyword>
<evidence type="ECO:0000259" key="7">
    <source>
        <dbReference type="Pfam" id="PF00361"/>
    </source>
</evidence>
<evidence type="ECO:0000256" key="3">
    <source>
        <dbReference type="ARBA" id="ARBA00022989"/>
    </source>
</evidence>
<dbReference type="Proteomes" id="UP000571817">
    <property type="component" value="Unassembled WGS sequence"/>
</dbReference>